<sequence length="110" mass="12653">MVPVLARMAVIIKADHDTNVITGNYEMAYICGLLRKLSGTLPQDGTAEAYETPEAMQEEALRALDGYRAQDAREENLLRMLRAYKPESIYDDQVRELYRMGLEESRPWQK</sequence>
<reference evidence="2" key="2">
    <citation type="submission" date="2021-04" db="EMBL/GenBank/DDBJ databases">
        <authorList>
            <person name="Gilroy R."/>
        </authorList>
    </citation>
    <scope>NUCLEOTIDE SEQUENCE</scope>
    <source>
        <strain evidence="2">USAMLcec2-132</strain>
    </source>
</reference>
<protein>
    <submittedName>
        <fullName evidence="2">DUF3837 domain-containing protein</fullName>
    </submittedName>
</protein>
<name>A0A9D2NKR6_9FIRM</name>
<dbReference type="Pfam" id="PF12939">
    <property type="entry name" value="DUF3837"/>
    <property type="match status" value="1"/>
</dbReference>
<gene>
    <name evidence="2" type="ORF">H9761_17785</name>
</gene>
<dbReference type="AlphaFoldDB" id="A0A9D2NKR6"/>
<evidence type="ECO:0000313" key="2">
    <source>
        <dbReference type="EMBL" id="HJC25519.1"/>
    </source>
</evidence>
<dbReference type="InterPro" id="IPR024212">
    <property type="entry name" value="DUF3837"/>
</dbReference>
<feature type="domain" description="DUF3837" evidence="1">
    <location>
        <begin position="1"/>
        <end position="104"/>
    </location>
</feature>
<evidence type="ECO:0000259" key="1">
    <source>
        <dbReference type="Pfam" id="PF12939"/>
    </source>
</evidence>
<proteinExistence type="predicted"/>
<dbReference type="InterPro" id="IPR038406">
    <property type="entry name" value="DUF3837_sf"/>
</dbReference>
<reference evidence="2" key="1">
    <citation type="journal article" date="2021" name="PeerJ">
        <title>Extensive microbial diversity within the chicken gut microbiome revealed by metagenomics and culture.</title>
        <authorList>
            <person name="Gilroy R."/>
            <person name="Ravi A."/>
            <person name="Getino M."/>
            <person name="Pursley I."/>
            <person name="Horton D.L."/>
            <person name="Alikhan N.F."/>
            <person name="Baker D."/>
            <person name="Gharbi K."/>
            <person name="Hall N."/>
            <person name="Watson M."/>
            <person name="Adriaenssens E.M."/>
            <person name="Foster-Nyarko E."/>
            <person name="Jarju S."/>
            <person name="Secka A."/>
            <person name="Antonio M."/>
            <person name="Oren A."/>
            <person name="Chaudhuri R.R."/>
            <person name="La Ragione R."/>
            <person name="Hildebrand F."/>
            <person name="Pallen M.J."/>
        </authorList>
    </citation>
    <scope>NUCLEOTIDE SEQUENCE</scope>
    <source>
        <strain evidence="2">USAMLcec2-132</strain>
    </source>
</reference>
<dbReference type="Proteomes" id="UP000823891">
    <property type="component" value="Unassembled WGS sequence"/>
</dbReference>
<dbReference type="EMBL" id="DWWS01000066">
    <property type="protein sequence ID" value="HJC25519.1"/>
    <property type="molecule type" value="Genomic_DNA"/>
</dbReference>
<comment type="caution">
    <text evidence="2">The sequence shown here is derived from an EMBL/GenBank/DDBJ whole genome shotgun (WGS) entry which is preliminary data.</text>
</comment>
<accession>A0A9D2NKR6</accession>
<dbReference type="Gene3D" id="1.20.58.1400">
    <property type="entry name" value="Domain of unknown function DUF3837"/>
    <property type="match status" value="1"/>
</dbReference>
<evidence type="ECO:0000313" key="3">
    <source>
        <dbReference type="Proteomes" id="UP000823891"/>
    </source>
</evidence>
<organism evidence="2 3">
    <name type="scientific">Candidatus Eisenbergiella merdavium</name>
    <dbReference type="NCBI Taxonomy" id="2838551"/>
    <lineage>
        <taxon>Bacteria</taxon>
        <taxon>Bacillati</taxon>
        <taxon>Bacillota</taxon>
        <taxon>Clostridia</taxon>
        <taxon>Lachnospirales</taxon>
        <taxon>Lachnospiraceae</taxon>
        <taxon>Eisenbergiella</taxon>
    </lineage>
</organism>